<dbReference type="AlphaFoldDB" id="A0A7K1SZ52"/>
<feature type="compositionally biased region" description="Polar residues" evidence="1">
    <location>
        <begin position="1"/>
        <end position="18"/>
    </location>
</feature>
<name>A0A7K1SZ52_9SPHI</name>
<keyword evidence="3" id="KW-1185">Reference proteome</keyword>
<evidence type="ECO:0000256" key="1">
    <source>
        <dbReference type="SAM" id="MobiDB-lite"/>
    </source>
</evidence>
<feature type="region of interest" description="Disordered" evidence="1">
    <location>
        <begin position="1"/>
        <end position="22"/>
    </location>
</feature>
<gene>
    <name evidence="2" type="ORF">GO621_13730</name>
</gene>
<reference evidence="2 3" key="1">
    <citation type="submission" date="2019-12" db="EMBL/GenBank/DDBJ databases">
        <title>Mucilaginibacter sp. HMF7410 genome sequencing and assembly.</title>
        <authorList>
            <person name="Kang H."/>
            <person name="Cha I."/>
            <person name="Kim H."/>
            <person name="Joh K."/>
        </authorList>
    </citation>
    <scope>NUCLEOTIDE SEQUENCE [LARGE SCALE GENOMIC DNA]</scope>
    <source>
        <strain evidence="2 3">HMF7410</strain>
    </source>
</reference>
<proteinExistence type="predicted"/>
<evidence type="ECO:0000313" key="3">
    <source>
        <dbReference type="Proteomes" id="UP000462014"/>
    </source>
</evidence>
<accession>A0A7K1SZ52</accession>
<dbReference type="Proteomes" id="UP000462014">
    <property type="component" value="Unassembled WGS sequence"/>
</dbReference>
<organism evidence="2 3">
    <name type="scientific">Mucilaginibacter arboris</name>
    <dbReference type="NCBI Taxonomy" id="2682090"/>
    <lineage>
        <taxon>Bacteria</taxon>
        <taxon>Pseudomonadati</taxon>
        <taxon>Bacteroidota</taxon>
        <taxon>Sphingobacteriia</taxon>
        <taxon>Sphingobacteriales</taxon>
        <taxon>Sphingobacteriaceae</taxon>
        <taxon>Mucilaginibacter</taxon>
    </lineage>
</organism>
<protein>
    <submittedName>
        <fullName evidence="2">Uncharacterized protein</fullName>
    </submittedName>
</protein>
<comment type="caution">
    <text evidence="2">The sequence shown here is derived from an EMBL/GenBank/DDBJ whole genome shotgun (WGS) entry which is preliminary data.</text>
</comment>
<dbReference type="RefSeq" id="WP_157567997.1">
    <property type="nucleotide sequence ID" value="NZ_WPIK01000012.1"/>
</dbReference>
<evidence type="ECO:0000313" key="2">
    <source>
        <dbReference type="EMBL" id="MVN22591.1"/>
    </source>
</evidence>
<sequence>MTETSTKNNVNPVSNNGCVTEDMDDFPDELDAKHQQLYLTIATHLSLIQIHPKEETVLKIISYSRAKK</sequence>
<dbReference type="EMBL" id="WPIK01000012">
    <property type="protein sequence ID" value="MVN22591.1"/>
    <property type="molecule type" value="Genomic_DNA"/>
</dbReference>